<evidence type="ECO:0000256" key="9">
    <source>
        <dbReference type="SAM" id="Phobius"/>
    </source>
</evidence>
<dbReference type="Pfam" id="PF00001">
    <property type="entry name" value="7tm_1"/>
    <property type="match status" value="1"/>
</dbReference>
<evidence type="ECO:0000256" key="3">
    <source>
        <dbReference type="ARBA" id="ARBA00022692"/>
    </source>
</evidence>
<dbReference type="InterPro" id="IPR017452">
    <property type="entry name" value="GPCR_Rhodpsn_7TM"/>
</dbReference>
<feature type="transmembrane region" description="Helical" evidence="9">
    <location>
        <begin position="278"/>
        <end position="305"/>
    </location>
</feature>
<keyword evidence="3 9" id="KW-0812">Transmembrane</keyword>
<dbReference type="AlphaFoldDB" id="A0A816B1A6"/>
<reference evidence="11" key="1">
    <citation type="submission" date="2021-02" db="EMBL/GenBank/DDBJ databases">
        <authorList>
            <person name="Nowell W R."/>
        </authorList>
    </citation>
    <scope>NUCLEOTIDE SEQUENCE</scope>
</reference>
<comment type="subcellular location">
    <subcellularLocation>
        <location evidence="1">Cell membrane</location>
        <topology evidence="1">Multi-pass membrane protein</topology>
    </subcellularLocation>
</comment>
<keyword evidence="7" id="KW-0675">Receptor</keyword>
<dbReference type="EMBL" id="CAJNOR010006850">
    <property type="protein sequence ID" value="CAF1604918.1"/>
    <property type="molecule type" value="Genomic_DNA"/>
</dbReference>
<dbReference type="PROSITE" id="PS50262">
    <property type="entry name" value="G_PROTEIN_RECEP_F1_2"/>
    <property type="match status" value="1"/>
</dbReference>
<feature type="transmembrane region" description="Helical" evidence="9">
    <location>
        <begin position="94"/>
        <end position="114"/>
    </location>
</feature>
<keyword evidence="12" id="KW-1185">Reference proteome</keyword>
<dbReference type="GO" id="GO:0005886">
    <property type="term" value="C:plasma membrane"/>
    <property type="evidence" value="ECO:0007669"/>
    <property type="project" value="UniProtKB-SubCell"/>
</dbReference>
<evidence type="ECO:0000256" key="6">
    <source>
        <dbReference type="ARBA" id="ARBA00023136"/>
    </source>
</evidence>
<feature type="transmembrane region" description="Helical" evidence="9">
    <location>
        <begin position="20"/>
        <end position="42"/>
    </location>
</feature>
<evidence type="ECO:0000313" key="12">
    <source>
        <dbReference type="Proteomes" id="UP000663828"/>
    </source>
</evidence>
<feature type="domain" description="G-protein coupled receptors family 1 profile" evidence="10">
    <location>
        <begin position="33"/>
        <end position="298"/>
    </location>
</feature>
<keyword evidence="6 9" id="KW-0472">Membrane</keyword>
<evidence type="ECO:0000256" key="4">
    <source>
        <dbReference type="ARBA" id="ARBA00022989"/>
    </source>
</evidence>
<dbReference type="PANTHER" id="PTHR24228:SF59">
    <property type="entry name" value="NEUROPEPTIDE RECEPTOR 15"/>
    <property type="match status" value="1"/>
</dbReference>
<gene>
    <name evidence="11" type="ORF">XAT740_LOCUS48160</name>
</gene>
<feature type="transmembrane region" description="Helical" evidence="9">
    <location>
        <begin position="175"/>
        <end position="196"/>
    </location>
</feature>
<dbReference type="Proteomes" id="UP000663828">
    <property type="component" value="Unassembled WGS sequence"/>
</dbReference>
<evidence type="ECO:0000256" key="2">
    <source>
        <dbReference type="ARBA" id="ARBA00022475"/>
    </source>
</evidence>
<name>A0A816B1A6_ADIRI</name>
<proteinExistence type="predicted"/>
<sequence length="344" mass="39380">MPSTAQGDPTLALITRLLTYYGYSIMLIFGNIGNIFNIILFLQKKLRKISCNNYFLVTALTNIIALNVGISTLIHAESEPSDITATYCKIDGYIMNVCLQVSRYLIVIACFDRYAMCSTNAFIRKFSRVRIARRYVIPCVVFIWMVVPIHVPILITVQNSTCTFVDKGAFYNSIYGLLLIGILPPGLMFVFSLLIFHNLKLRQHRRQIHPLVTGQLGTPIHDTQRLKTKDQQVFAMLLVQVFAYVASSTPYTITLLYVVLKSIGTVEKTVWNVSTTTFILFVTDMLRFVCPFTSFYLFLFVSQLYRREMVLIIRKILHYSRLLLHPPHIDNLDRAGSQQHHSST</sequence>
<evidence type="ECO:0000256" key="7">
    <source>
        <dbReference type="ARBA" id="ARBA00023170"/>
    </source>
</evidence>
<organism evidence="11 12">
    <name type="scientific">Adineta ricciae</name>
    <name type="common">Rotifer</name>
    <dbReference type="NCBI Taxonomy" id="249248"/>
    <lineage>
        <taxon>Eukaryota</taxon>
        <taxon>Metazoa</taxon>
        <taxon>Spiralia</taxon>
        <taxon>Gnathifera</taxon>
        <taxon>Rotifera</taxon>
        <taxon>Eurotatoria</taxon>
        <taxon>Bdelloidea</taxon>
        <taxon>Adinetida</taxon>
        <taxon>Adinetidae</taxon>
        <taxon>Adineta</taxon>
    </lineage>
</organism>
<feature type="transmembrane region" description="Helical" evidence="9">
    <location>
        <begin position="135"/>
        <end position="155"/>
    </location>
</feature>
<dbReference type="Gene3D" id="1.20.1070.10">
    <property type="entry name" value="Rhodopsin 7-helix transmembrane proteins"/>
    <property type="match status" value="1"/>
</dbReference>
<feature type="transmembrane region" description="Helical" evidence="9">
    <location>
        <begin position="54"/>
        <end position="74"/>
    </location>
</feature>
<accession>A0A816B1A6</accession>
<evidence type="ECO:0000313" key="11">
    <source>
        <dbReference type="EMBL" id="CAF1604918.1"/>
    </source>
</evidence>
<dbReference type="InterPro" id="IPR000276">
    <property type="entry name" value="GPCR_Rhodpsn"/>
</dbReference>
<keyword evidence="4 9" id="KW-1133">Transmembrane helix</keyword>
<keyword evidence="8" id="KW-0807">Transducer</keyword>
<dbReference type="GO" id="GO:0004930">
    <property type="term" value="F:G protein-coupled receptor activity"/>
    <property type="evidence" value="ECO:0007669"/>
    <property type="project" value="UniProtKB-KW"/>
</dbReference>
<evidence type="ECO:0000256" key="8">
    <source>
        <dbReference type="ARBA" id="ARBA00023224"/>
    </source>
</evidence>
<dbReference type="PANTHER" id="PTHR24228">
    <property type="entry name" value="B2 BRADYKININ RECEPTOR/ANGIOTENSIN II RECEPTOR"/>
    <property type="match status" value="1"/>
</dbReference>
<evidence type="ECO:0000259" key="10">
    <source>
        <dbReference type="PROSITE" id="PS50262"/>
    </source>
</evidence>
<comment type="caution">
    <text evidence="11">The sequence shown here is derived from an EMBL/GenBank/DDBJ whole genome shotgun (WGS) entry which is preliminary data.</text>
</comment>
<protein>
    <recommendedName>
        <fullName evidence="10">G-protein coupled receptors family 1 profile domain-containing protein</fullName>
    </recommendedName>
</protein>
<keyword evidence="2" id="KW-1003">Cell membrane</keyword>
<feature type="transmembrane region" description="Helical" evidence="9">
    <location>
        <begin position="233"/>
        <end position="258"/>
    </location>
</feature>
<evidence type="ECO:0000256" key="5">
    <source>
        <dbReference type="ARBA" id="ARBA00023040"/>
    </source>
</evidence>
<evidence type="ECO:0000256" key="1">
    <source>
        <dbReference type="ARBA" id="ARBA00004651"/>
    </source>
</evidence>
<dbReference type="SUPFAM" id="SSF81321">
    <property type="entry name" value="Family A G protein-coupled receptor-like"/>
    <property type="match status" value="1"/>
</dbReference>
<keyword evidence="5" id="KW-0297">G-protein coupled receptor</keyword>